<evidence type="ECO:0000256" key="6">
    <source>
        <dbReference type="ARBA" id="ARBA00023224"/>
    </source>
</evidence>
<proteinExistence type="inferred from homology"/>
<feature type="binding site" evidence="7">
    <location>
        <begin position="341"/>
        <end position="344"/>
    </location>
    <ligand>
        <name>GTP</name>
        <dbReference type="ChEBI" id="CHEBI:37565"/>
    </ligand>
</feature>
<dbReference type="AlphaFoldDB" id="A0AAZ3RGZ4"/>
<feature type="binding site" evidence="8">
    <location>
        <position position="62"/>
    </location>
    <ligand>
        <name>Mg(2+)</name>
        <dbReference type="ChEBI" id="CHEBI:18420"/>
    </ligand>
</feature>
<dbReference type="GO" id="GO:0046872">
    <property type="term" value="F:metal ion binding"/>
    <property type="evidence" value="ECO:0007669"/>
    <property type="project" value="UniProtKB-KW"/>
</dbReference>
<feature type="binding site" evidence="7">
    <location>
        <position position="399"/>
    </location>
    <ligand>
        <name>GTP</name>
        <dbReference type="ChEBI" id="CHEBI:37565"/>
    </ligand>
</feature>
<keyword evidence="5 7" id="KW-0342">GTP-binding</keyword>
<feature type="binding site" evidence="7">
    <location>
        <begin position="58"/>
        <end position="63"/>
    </location>
    <ligand>
        <name>GTP</name>
        <dbReference type="ChEBI" id="CHEBI:37565"/>
    </ligand>
</feature>
<reference evidence="9" key="3">
    <citation type="submission" date="2025-09" db="UniProtKB">
        <authorList>
            <consortium name="Ensembl"/>
        </authorList>
    </citation>
    <scope>IDENTIFICATION</scope>
</reference>
<evidence type="ECO:0000313" key="9">
    <source>
        <dbReference type="Ensembl" id="ENSOTSP00005140616.1"/>
    </source>
</evidence>
<organism evidence="9 10">
    <name type="scientific">Oncorhynchus tshawytscha</name>
    <name type="common">Chinook salmon</name>
    <name type="synonym">Salmo tshawytscha</name>
    <dbReference type="NCBI Taxonomy" id="74940"/>
    <lineage>
        <taxon>Eukaryota</taxon>
        <taxon>Metazoa</taxon>
        <taxon>Chordata</taxon>
        <taxon>Craniata</taxon>
        <taxon>Vertebrata</taxon>
        <taxon>Euteleostomi</taxon>
        <taxon>Actinopterygii</taxon>
        <taxon>Neopterygii</taxon>
        <taxon>Teleostei</taxon>
        <taxon>Protacanthopterygii</taxon>
        <taxon>Salmoniformes</taxon>
        <taxon>Salmonidae</taxon>
        <taxon>Salmoninae</taxon>
        <taxon>Oncorhynchus</taxon>
    </lineage>
</organism>
<evidence type="ECO:0008006" key="11">
    <source>
        <dbReference type="Google" id="ProtNLM"/>
    </source>
</evidence>
<gene>
    <name evidence="9" type="primary">LOC112224319</name>
</gene>
<evidence type="ECO:0000256" key="4">
    <source>
        <dbReference type="ARBA" id="ARBA00022842"/>
    </source>
</evidence>
<sequence length="427" mass="49477">MADFLPTRSVLNHYFPACLLTNTEVEQLRKSKAIDKGISRDKTYVKRLVKILLLGAGESGKSTFLKQMRIIHGQDFDQQAREEFRAIIYSNVIKGVRVLVDAREKLQIPWGSSDNQVHGDNVMSFDTRSSMMVHGQVETNVFLKYLPSIQALWADVAIQHAYDRRREFQLVSTLHTHAQMHTDSSGLCRLAEVKVKLSRDRRLAAASSFVSQWLSLHVCEGESVKYFLDNVEKLGEPSYIPSQHDVLLARKPTKGIHEYDFEIKSIPFKMVDVGGQRSERRRWFECFDSVTSILFLVSSSEYDQVLMEDRQTNRLRESLNIFETIVNNRVFLSVSIILFLNKTDLLEEKVLNVSLSKYFPEYTGPDHSLPDVQKFLVDCFREKRRDLTQKPLYHHFTTAINTENIRLVFRDVKDTILHDNLKQLMLQ</sequence>
<dbReference type="GO" id="GO:0007266">
    <property type="term" value="P:Rho protein signal transduction"/>
    <property type="evidence" value="ECO:0007669"/>
    <property type="project" value="InterPro"/>
</dbReference>
<dbReference type="GO" id="GO:0005834">
    <property type="term" value="C:heterotrimeric G-protein complex"/>
    <property type="evidence" value="ECO:0007669"/>
    <property type="project" value="TreeGrafter"/>
</dbReference>
<dbReference type="SUPFAM" id="SSF52540">
    <property type="entry name" value="P-loop containing nucleoside triphosphate hydrolases"/>
    <property type="match status" value="1"/>
</dbReference>
<evidence type="ECO:0000256" key="1">
    <source>
        <dbReference type="ARBA" id="ARBA00010405"/>
    </source>
</evidence>
<keyword evidence="4 8" id="KW-0460">Magnesium</keyword>
<protein>
    <recommendedName>
        <fullName evidence="11">Guanine nucleotide-binding protein subunit alpha-13</fullName>
    </recommendedName>
</protein>
<comment type="similarity">
    <text evidence="1">Belongs to the G-alpha family. G(12) subfamily.</text>
</comment>
<dbReference type="InterPro" id="IPR011025">
    <property type="entry name" value="GproteinA_insert"/>
</dbReference>
<dbReference type="FunFam" id="3.40.50.300:FF:000692">
    <property type="entry name" value="Guanine nucleotide-binding protein subunit alpha"/>
    <property type="match status" value="1"/>
</dbReference>
<keyword evidence="2 8" id="KW-0479">Metal-binding</keyword>
<keyword evidence="6" id="KW-0807">Transducer</keyword>
<dbReference type="PROSITE" id="PS51882">
    <property type="entry name" value="G_ALPHA"/>
    <property type="match status" value="1"/>
</dbReference>
<dbReference type="PRINTS" id="PR00440">
    <property type="entry name" value="GPROTEINA12"/>
</dbReference>
<dbReference type="InterPro" id="IPR001019">
    <property type="entry name" value="Gprotein_alpha_su"/>
</dbReference>
<dbReference type="GO" id="GO:0003924">
    <property type="term" value="F:GTPase activity"/>
    <property type="evidence" value="ECO:0007669"/>
    <property type="project" value="InterPro"/>
</dbReference>
<dbReference type="GeneTree" id="ENSGT00940000157054"/>
<evidence type="ECO:0000256" key="2">
    <source>
        <dbReference type="ARBA" id="ARBA00022723"/>
    </source>
</evidence>
<evidence type="ECO:0000256" key="3">
    <source>
        <dbReference type="ARBA" id="ARBA00022741"/>
    </source>
</evidence>
<dbReference type="GO" id="GO:0031683">
    <property type="term" value="F:G-protein beta/gamma-subunit complex binding"/>
    <property type="evidence" value="ECO:0007669"/>
    <property type="project" value="InterPro"/>
</dbReference>
<dbReference type="GO" id="GO:0005525">
    <property type="term" value="F:GTP binding"/>
    <property type="evidence" value="ECO:0007669"/>
    <property type="project" value="UniProtKB-KW"/>
</dbReference>
<evidence type="ECO:0000256" key="5">
    <source>
        <dbReference type="ARBA" id="ARBA00023134"/>
    </source>
</evidence>
<dbReference type="FunFam" id="3.40.50.300:FF:000754">
    <property type="entry name" value="Guanine nucleotide-binding protein subunit alpha-13"/>
    <property type="match status" value="1"/>
</dbReference>
<evidence type="ECO:0000256" key="8">
    <source>
        <dbReference type="PIRSR" id="PIRSR601019-2"/>
    </source>
</evidence>
<dbReference type="PRINTS" id="PR00318">
    <property type="entry name" value="GPROTEINA"/>
</dbReference>
<dbReference type="SMART" id="SM00275">
    <property type="entry name" value="G_alpha"/>
    <property type="match status" value="1"/>
</dbReference>
<dbReference type="InterPro" id="IPR000469">
    <property type="entry name" value="Gprotein_alpha_12/13"/>
</dbReference>
<reference evidence="9" key="2">
    <citation type="submission" date="2025-08" db="UniProtKB">
        <authorList>
            <consortium name="Ensembl"/>
        </authorList>
    </citation>
    <scope>IDENTIFICATION</scope>
</reference>
<keyword evidence="10" id="KW-1185">Reference proteome</keyword>
<dbReference type="InterPro" id="IPR027417">
    <property type="entry name" value="P-loop_NTPase"/>
</dbReference>
<reference evidence="10" key="1">
    <citation type="journal article" date="2018" name="PLoS ONE">
        <title>Chinook salmon (Oncorhynchus tshawytscha) genome and transcriptome.</title>
        <authorList>
            <person name="Christensen K.A."/>
            <person name="Leong J.S."/>
            <person name="Sakhrani D."/>
            <person name="Biagi C.A."/>
            <person name="Minkley D.R."/>
            <person name="Withler R.E."/>
            <person name="Rondeau E.B."/>
            <person name="Koop B.F."/>
            <person name="Devlin R.H."/>
        </authorList>
    </citation>
    <scope>NUCLEOTIDE SEQUENCE [LARGE SCALE GENOMIC DNA]</scope>
</reference>
<accession>A0AAZ3RGZ4</accession>
<dbReference type="PANTHER" id="PTHR10218">
    <property type="entry name" value="GTP-BINDING PROTEIN ALPHA SUBUNIT"/>
    <property type="match status" value="1"/>
</dbReference>
<dbReference type="Proteomes" id="UP000694402">
    <property type="component" value="Unassembled WGS sequence"/>
</dbReference>
<dbReference type="PANTHER" id="PTHR10218:SF85">
    <property type="entry name" value="GUANINE NUCLEOTIDE-BINDING PROTEIN SUBUNIT ALPHA-13"/>
    <property type="match status" value="1"/>
</dbReference>
<feature type="binding site" evidence="7">
    <location>
        <begin position="247"/>
        <end position="253"/>
    </location>
    <ligand>
        <name>GTP</name>
        <dbReference type="ChEBI" id="CHEBI:37565"/>
    </ligand>
</feature>
<evidence type="ECO:0000256" key="7">
    <source>
        <dbReference type="PIRSR" id="PIRSR601019-1"/>
    </source>
</evidence>
<name>A0AAZ3RGZ4_ONCTS</name>
<feature type="binding site" evidence="8">
    <location>
        <position position="253"/>
    </location>
    <ligand>
        <name>Mg(2+)</name>
        <dbReference type="ChEBI" id="CHEBI:18420"/>
    </ligand>
</feature>
<dbReference type="Gene3D" id="1.10.400.10">
    <property type="entry name" value="GI Alpha 1, domain 2-like"/>
    <property type="match status" value="2"/>
</dbReference>
<dbReference type="GO" id="GO:0007189">
    <property type="term" value="P:adenylate cyclase-activating G protein-coupled receptor signaling pathway"/>
    <property type="evidence" value="ECO:0007669"/>
    <property type="project" value="TreeGrafter"/>
</dbReference>
<keyword evidence="3 7" id="KW-0547">Nucleotide-binding</keyword>
<evidence type="ECO:0000313" key="10">
    <source>
        <dbReference type="Proteomes" id="UP000694402"/>
    </source>
</evidence>
<dbReference type="Pfam" id="PF00503">
    <property type="entry name" value="G-alpha"/>
    <property type="match status" value="1"/>
</dbReference>
<feature type="binding site" evidence="7">
    <location>
        <begin position="272"/>
        <end position="276"/>
    </location>
    <ligand>
        <name>GTP</name>
        <dbReference type="ChEBI" id="CHEBI:37565"/>
    </ligand>
</feature>
<dbReference type="SUPFAM" id="SSF47895">
    <property type="entry name" value="Transducin (alpha subunit), insertion domain"/>
    <property type="match status" value="2"/>
</dbReference>
<dbReference type="CDD" id="cd00066">
    <property type="entry name" value="G-alpha"/>
    <property type="match status" value="1"/>
</dbReference>
<dbReference type="GO" id="GO:0005737">
    <property type="term" value="C:cytoplasm"/>
    <property type="evidence" value="ECO:0007669"/>
    <property type="project" value="TreeGrafter"/>
</dbReference>
<dbReference type="Ensembl" id="ENSOTST00005163675.1">
    <property type="protein sequence ID" value="ENSOTSP00005140616.1"/>
    <property type="gene ID" value="ENSOTSG00005060107.1"/>
</dbReference>
<dbReference type="GO" id="GO:0031752">
    <property type="term" value="F:D5 dopamine receptor binding"/>
    <property type="evidence" value="ECO:0007669"/>
    <property type="project" value="TreeGrafter"/>
</dbReference>
<dbReference type="GO" id="GO:0031526">
    <property type="term" value="C:brush border membrane"/>
    <property type="evidence" value="ECO:0007669"/>
    <property type="project" value="TreeGrafter"/>
</dbReference>
<dbReference type="Gene3D" id="3.40.50.300">
    <property type="entry name" value="P-loop containing nucleotide triphosphate hydrolases"/>
    <property type="match status" value="2"/>
</dbReference>